<dbReference type="Proteomes" id="UP000789739">
    <property type="component" value="Unassembled WGS sequence"/>
</dbReference>
<reference evidence="1" key="1">
    <citation type="submission" date="2021-06" db="EMBL/GenBank/DDBJ databases">
        <authorList>
            <person name="Kallberg Y."/>
            <person name="Tangrot J."/>
            <person name="Rosling A."/>
        </authorList>
    </citation>
    <scope>NUCLEOTIDE SEQUENCE</scope>
    <source>
        <strain evidence="1">BR232B</strain>
    </source>
</reference>
<proteinExistence type="predicted"/>
<dbReference type="AlphaFoldDB" id="A0A9N9D373"/>
<accession>A0A9N9D373</accession>
<gene>
    <name evidence="1" type="ORF">PBRASI_LOCUS8939</name>
</gene>
<dbReference type="OrthoDB" id="10253878at2759"/>
<evidence type="ECO:0000313" key="1">
    <source>
        <dbReference type="EMBL" id="CAG8625230.1"/>
    </source>
</evidence>
<evidence type="ECO:0000313" key="2">
    <source>
        <dbReference type="Proteomes" id="UP000789739"/>
    </source>
</evidence>
<dbReference type="Pfam" id="PF04176">
    <property type="entry name" value="TIP41"/>
    <property type="match status" value="1"/>
</dbReference>
<sequence length="59" mass="6788">VQRTVPVPLPEMFFGNNSLHVSNDHNFVFEFNPTTDALKCVDSTKKGQLAYSEEWKNMK</sequence>
<comment type="caution">
    <text evidence="1">The sequence shown here is derived from an EMBL/GenBank/DDBJ whole genome shotgun (WGS) entry which is preliminary data.</text>
</comment>
<protein>
    <submittedName>
        <fullName evidence="1">10559_t:CDS:1</fullName>
    </submittedName>
</protein>
<name>A0A9N9D373_9GLOM</name>
<dbReference type="EMBL" id="CAJVPI010001748">
    <property type="protein sequence ID" value="CAG8625230.1"/>
    <property type="molecule type" value="Genomic_DNA"/>
</dbReference>
<keyword evidence="2" id="KW-1185">Reference proteome</keyword>
<organism evidence="1 2">
    <name type="scientific">Paraglomus brasilianum</name>
    <dbReference type="NCBI Taxonomy" id="144538"/>
    <lineage>
        <taxon>Eukaryota</taxon>
        <taxon>Fungi</taxon>
        <taxon>Fungi incertae sedis</taxon>
        <taxon>Mucoromycota</taxon>
        <taxon>Glomeromycotina</taxon>
        <taxon>Glomeromycetes</taxon>
        <taxon>Paraglomerales</taxon>
        <taxon>Paraglomeraceae</taxon>
        <taxon>Paraglomus</taxon>
    </lineage>
</organism>
<dbReference type="InterPro" id="IPR007303">
    <property type="entry name" value="TIP41-like"/>
</dbReference>
<feature type="non-terminal residue" evidence="1">
    <location>
        <position position="1"/>
    </location>
</feature>